<dbReference type="CDD" id="cd02042">
    <property type="entry name" value="ParAB_family"/>
    <property type="match status" value="1"/>
</dbReference>
<organism evidence="1 2">
    <name type="scientific">Acinetobacter tianfuensis</name>
    <dbReference type="NCBI Taxonomy" id="2419603"/>
    <lineage>
        <taxon>Bacteria</taxon>
        <taxon>Pseudomonadati</taxon>
        <taxon>Pseudomonadota</taxon>
        <taxon>Gammaproteobacteria</taxon>
        <taxon>Moraxellales</taxon>
        <taxon>Moraxellaceae</taxon>
        <taxon>Acinetobacter</taxon>
    </lineage>
</organism>
<dbReference type="PANTHER" id="PTHR13696:SF96">
    <property type="entry name" value="COBQ_COBB_MIND_PARA NUCLEOTIDE BINDING DOMAIN-CONTAINING PROTEIN"/>
    <property type="match status" value="1"/>
</dbReference>
<keyword evidence="2" id="KW-1185">Reference proteome</keyword>
<dbReference type="Proteomes" id="UP000282388">
    <property type="component" value="Unassembled WGS sequence"/>
</dbReference>
<evidence type="ECO:0000313" key="2">
    <source>
        <dbReference type="Proteomes" id="UP000282388"/>
    </source>
</evidence>
<dbReference type="PANTHER" id="PTHR13696">
    <property type="entry name" value="P-LOOP CONTAINING NUCLEOSIDE TRIPHOSPHATE HYDROLASE"/>
    <property type="match status" value="1"/>
</dbReference>
<name>A0A3A8EJM9_9GAMM</name>
<dbReference type="RefSeq" id="WP_120401354.1">
    <property type="nucleotide sequence ID" value="NZ_RAXV01000003.1"/>
</dbReference>
<dbReference type="PIRSF" id="PIRSF009320">
    <property type="entry name" value="Nuc_binding_HP_1000"/>
    <property type="match status" value="1"/>
</dbReference>
<dbReference type="EMBL" id="RAXV01000003">
    <property type="protein sequence ID" value="RKG33696.1"/>
    <property type="molecule type" value="Genomic_DNA"/>
</dbReference>
<dbReference type="OrthoDB" id="6711317at2"/>
<dbReference type="AlphaFoldDB" id="A0A3A8EJM9"/>
<dbReference type="InterPro" id="IPR009744">
    <property type="entry name" value="VirC1"/>
</dbReference>
<comment type="caution">
    <text evidence="1">The sequence shown here is derived from an EMBL/GenBank/DDBJ whole genome shotgun (WGS) entry which is preliminary data.</text>
</comment>
<evidence type="ECO:0000313" key="1">
    <source>
        <dbReference type="EMBL" id="RKG33696.1"/>
    </source>
</evidence>
<proteinExistence type="predicted"/>
<reference evidence="1 2" key="1">
    <citation type="submission" date="2018-09" db="EMBL/GenBank/DDBJ databases">
        <title>The draft genome of Acinetobacter spp. strains.</title>
        <authorList>
            <person name="Qin J."/>
            <person name="Feng Y."/>
            <person name="Zong Z."/>
        </authorList>
    </citation>
    <scope>NUCLEOTIDE SEQUENCE [LARGE SCALE GENOMIC DNA]</scope>
    <source>
        <strain evidence="1 2">WCHAc060012</strain>
    </source>
</reference>
<protein>
    <submittedName>
        <fullName evidence="1">ParA family protein</fullName>
    </submittedName>
</protein>
<dbReference type="SUPFAM" id="SSF52540">
    <property type="entry name" value="P-loop containing nucleoside triphosphate hydrolases"/>
    <property type="match status" value="1"/>
</dbReference>
<accession>A0A3A8EJM9</accession>
<dbReference type="Gene3D" id="3.40.50.300">
    <property type="entry name" value="P-loop containing nucleotide triphosphate hydrolases"/>
    <property type="match status" value="1"/>
</dbReference>
<gene>
    <name evidence="1" type="ORF">D7V32_02510</name>
</gene>
<dbReference type="InterPro" id="IPR050678">
    <property type="entry name" value="DNA_Partitioning_ATPase"/>
</dbReference>
<dbReference type="InterPro" id="IPR027417">
    <property type="entry name" value="P-loop_NTPase"/>
</dbReference>
<dbReference type="Pfam" id="PF07015">
    <property type="entry name" value="VirC1"/>
    <property type="match status" value="1"/>
</dbReference>
<sequence length="217" mass="24478">MMSIYVIASLKAGSGKTTLAMHLCESLMTLGSVMLLDADLTTDHFEWALQQDQRLAFEHLDVKEDDAQLLDQRLKNLQKQYMHIVVDIAGHDSKALRSVLKHADKMLIPAGLSEEDLKLAAQMQALAIAVHQYNTKMQVYLVFNKLPANTSSADIEQSKMLLQELPGAHFLNTIIYEHQDFENAMKASSCVWKHNLEQGEKMEKLLFELISGDIHLS</sequence>